<organism evidence="4 5">
    <name type="scientific">Bifidobacterium myosotis</name>
    <dbReference type="NCBI Taxonomy" id="1630166"/>
    <lineage>
        <taxon>Bacteria</taxon>
        <taxon>Bacillati</taxon>
        <taxon>Actinomycetota</taxon>
        <taxon>Actinomycetes</taxon>
        <taxon>Bifidobacteriales</taxon>
        <taxon>Bifidobacteriaceae</taxon>
        <taxon>Bifidobacterium</taxon>
    </lineage>
</organism>
<keyword evidence="5" id="KW-1185">Reference proteome</keyword>
<proteinExistence type="predicted"/>
<evidence type="ECO:0000313" key="5">
    <source>
        <dbReference type="Proteomes" id="UP000216871"/>
    </source>
</evidence>
<name>A0A261FDN5_9BIFI</name>
<dbReference type="Pfam" id="PF13749">
    <property type="entry name" value="HATPase_c_4"/>
    <property type="match status" value="1"/>
</dbReference>
<protein>
    <submittedName>
        <fullName evidence="4">Transcriptional regulator</fullName>
    </submittedName>
</protein>
<dbReference type="RefSeq" id="WP_233428270.1">
    <property type="nucleotide sequence ID" value="NZ_MWWW01000033.1"/>
</dbReference>
<dbReference type="GO" id="GO:0003700">
    <property type="term" value="F:DNA-binding transcription factor activity"/>
    <property type="evidence" value="ECO:0007669"/>
    <property type="project" value="InterPro"/>
</dbReference>
<dbReference type="InterPro" id="IPR001034">
    <property type="entry name" value="DeoR_HTH"/>
</dbReference>
<keyword evidence="1" id="KW-0805">Transcription regulation</keyword>
<dbReference type="PANTHER" id="PTHR30595:SF6">
    <property type="entry name" value="SCHLAFEN ALBA-2 DOMAIN-CONTAINING PROTEIN"/>
    <property type="match status" value="1"/>
</dbReference>
<evidence type="ECO:0000313" key="4">
    <source>
        <dbReference type="EMBL" id="OZG57083.1"/>
    </source>
</evidence>
<dbReference type="AlphaFoldDB" id="A0A261FDN5"/>
<gene>
    <name evidence="4" type="ORF">BMYO_2121</name>
</gene>
<dbReference type="PANTHER" id="PTHR30595">
    <property type="entry name" value="GLPR-RELATED TRANSCRIPTIONAL REPRESSOR"/>
    <property type="match status" value="1"/>
</dbReference>
<evidence type="ECO:0000259" key="3">
    <source>
        <dbReference type="Pfam" id="PF08220"/>
    </source>
</evidence>
<dbReference type="InterPro" id="IPR036390">
    <property type="entry name" value="WH_DNA-bd_sf"/>
</dbReference>
<evidence type="ECO:0000256" key="2">
    <source>
        <dbReference type="ARBA" id="ARBA00023163"/>
    </source>
</evidence>
<dbReference type="Proteomes" id="UP000216871">
    <property type="component" value="Unassembled WGS sequence"/>
</dbReference>
<dbReference type="EMBL" id="MWWW01000033">
    <property type="protein sequence ID" value="OZG57083.1"/>
    <property type="molecule type" value="Genomic_DNA"/>
</dbReference>
<dbReference type="Gene3D" id="3.30.565.60">
    <property type="match status" value="1"/>
</dbReference>
<accession>A0A261FDN5</accession>
<dbReference type="Gene3D" id="1.10.10.10">
    <property type="entry name" value="Winged helix-like DNA-binding domain superfamily/Winged helix DNA-binding domain"/>
    <property type="match status" value="1"/>
</dbReference>
<dbReference type="SUPFAM" id="SSF46785">
    <property type="entry name" value="Winged helix' DNA-binding domain"/>
    <property type="match status" value="1"/>
</dbReference>
<evidence type="ECO:0000256" key="1">
    <source>
        <dbReference type="ARBA" id="ARBA00023015"/>
    </source>
</evidence>
<dbReference type="InterPro" id="IPR038475">
    <property type="entry name" value="RecG_C_sf"/>
</dbReference>
<dbReference type="InterPro" id="IPR036388">
    <property type="entry name" value="WH-like_DNA-bd_sf"/>
</dbReference>
<feature type="domain" description="HTH deoR-type" evidence="3">
    <location>
        <begin position="339"/>
        <end position="379"/>
    </location>
</feature>
<keyword evidence="2" id="KW-0804">Transcription</keyword>
<sequence length="395" mass="42955">MGSSLAYILAKGVEAGSYKRVDDKDLRLTHMEIYEYRNALIPSRADSMPVPESGVDDLDGELTDALIGRKLTSKALAGVTDRATRLERLNVLASDGRVRLAGLLALGQYPQQFEPKLLIDVACHPGTGKAMPGMPRFLDRVLCDGPLPTAIEDAVHATVRNLRTISVVNGVGRRDECELPVEALREAIANAVVHREYHPYFTGQSVSVDVFSDRVVVRNPGGLWGGKTLENIADGTSRCRNAILMQLMESVPAPVAGPTIEGQGSGVELMVRLMRKRGLPEPEFRTSADQFAVVFHRPAKADWRSMSRGERDDLAGDDSIAPASFVGIGGKPGIGREVAFLSIMTRQGACSARELAEQTGVSVETARRTLRSLVKQGKVVPTDTTNSRNRRYRLP</sequence>
<comment type="caution">
    <text evidence="4">The sequence shown here is derived from an EMBL/GenBank/DDBJ whole genome shotgun (WGS) entry which is preliminary data.</text>
</comment>
<dbReference type="Pfam" id="PF08220">
    <property type="entry name" value="HTH_DeoR"/>
    <property type="match status" value="1"/>
</dbReference>
<reference evidence="4 5" key="1">
    <citation type="journal article" date="2017" name="BMC Genomics">
        <title>Comparative genomic and phylogenomic analyses of the Bifidobacteriaceae family.</title>
        <authorList>
            <person name="Lugli G.A."/>
            <person name="Milani C."/>
            <person name="Turroni F."/>
            <person name="Duranti S."/>
            <person name="Mancabelli L."/>
            <person name="Mangifesta M."/>
            <person name="Ferrario C."/>
            <person name="Modesto M."/>
            <person name="Mattarelli P."/>
            <person name="Jiri K."/>
            <person name="van Sinderen D."/>
            <person name="Ventura M."/>
        </authorList>
    </citation>
    <scope>NUCLEOTIDE SEQUENCE [LARGE SCALE GENOMIC DNA]</scope>
    <source>
        <strain evidence="4 5">DSM 100196</strain>
    </source>
</reference>